<evidence type="ECO:0000256" key="9">
    <source>
        <dbReference type="RuleBase" id="RU365056"/>
    </source>
</evidence>
<evidence type="ECO:0000256" key="6">
    <source>
        <dbReference type="ARBA" id="ARBA00022723"/>
    </source>
</evidence>
<evidence type="ECO:0000256" key="8">
    <source>
        <dbReference type="ARBA" id="ARBA00022833"/>
    </source>
</evidence>
<protein>
    <recommendedName>
        <fullName evidence="3 9">Protein farnesyltransferase subunit beta</fullName>
        <shortName evidence="9">FTase-beta</shortName>
        <ecNumber evidence="2 9">2.5.1.58</ecNumber>
    </recommendedName>
</protein>
<dbReference type="STRING" id="4955.A0A1G4MDR1"/>
<comment type="similarity">
    <text evidence="1 9">Belongs to the protein prenyltransferase subunit beta family.</text>
</comment>
<dbReference type="GO" id="GO:0005965">
    <property type="term" value="C:protein farnesyltransferase complex"/>
    <property type="evidence" value="ECO:0007669"/>
    <property type="project" value="UniProtKB-UniRule"/>
</dbReference>
<dbReference type="OMA" id="MLYWIAN"/>
<dbReference type="InterPro" id="IPR045089">
    <property type="entry name" value="PGGT1B-like"/>
</dbReference>
<comment type="subunit">
    <text evidence="9">Heterodimer of an alpha and a beta subunit.</text>
</comment>
<evidence type="ECO:0000259" key="10">
    <source>
        <dbReference type="Pfam" id="PF00432"/>
    </source>
</evidence>
<dbReference type="EC" id="2.5.1.58" evidence="2 9"/>
<dbReference type="SUPFAM" id="SSF48239">
    <property type="entry name" value="Terpenoid cyclases/Protein prenyltransferases"/>
    <property type="match status" value="1"/>
</dbReference>
<evidence type="ECO:0000256" key="3">
    <source>
        <dbReference type="ARBA" id="ARBA00015798"/>
    </source>
</evidence>
<proteinExistence type="inferred from homology"/>
<keyword evidence="5 9" id="KW-0808">Transferase</keyword>
<sequence length="415" mass="46841">MPNKNISRARFINNKLLGRKRDVEEKTCIEEDIREIRPLTMQLSTETTQDRQEVVEVCEDLYHLLKHEDIHLLKEFHRMYLDYSFTNNLPPQLKALDASQPWLLYWIGNSLRLMNPKWLSKNYQQGISEKLLNASVNGGPFCGGLGQLPHLICNYAAVTALALCDNYDDCWSKINVHGIYQWLLALKMPNGGFKTCLEVGECDTRGTYCALSVAAMLNILTPELCTGVEEFLIKCQTYEGGFGGCPQEDEAHGGYTYCAVASLAILGRLEVINVGSLMEWCSARQFNEERGFSGRSNKLVDGCYSYWVGGTAAILEAYGYGECIDKPMLRDYILKCCQTKERPGLRDKPGKSPDFYHTNYVMLGLSITEHNFKVQGSVNSIKCAPIKESAEIVPINPVFGLPSEDLEKFVRFYSH</sequence>
<evidence type="ECO:0000256" key="4">
    <source>
        <dbReference type="ARBA" id="ARBA00022602"/>
    </source>
</evidence>
<keyword evidence="7" id="KW-0677">Repeat</keyword>
<dbReference type="InterPro" id="IPR008930">
    <property type="entry name" value="Terpenoid_cyclase/PrenylTrfase"/>
</dbReference>
<organism evidence="11 12">
    <name type="scientific">Lachancea fermentati</name>
    <name type="common">Zygosaccharomyces fermentati</name>
    <dbReference type="NCBI Taxonomy" id="4955"/>
    <lineage>
        <taxon>Eukaryota</taxon>
        <taxon>Fungi</taxon>
        <taxon>Dikarya</taxon>
        <taxon>Ascomycota</taxon>
        <taxon>Saccharomycotina</taxon>
        <taxon>Saccharomycetes</taxon>
        <taxon>Saccharomycetales</taxon>
        <taxon>Saccharomycetaceae</taxon>
        <taxon>Lachancea</taxon>
    </lineage>
</organism>
<keyword evidence="12" id="KW-1185">Reference proteome</keyword>
<dbReference type="GO" id="GO:0008270">
    <property type="term" value="F:zinc ion binding"/>
    <property type="evidence" value="ECO:0007669"/>
    <property type="project" value="UniProtKB-UniRule"/>
</dbReference>
<evidence type="ECO:0000313" key="12">
    <source>
        <dbReference type="Proteomes" id="UP000190831"/>
    </source>
</evidence>
<dbReference type="InterPro" id="IPR001330">
    <property type="entry name" value="Prenyltrans"/>
</dbReference>
<comment type="catalytic activity">
    <reaction evidence="9">
        <text>L-cysteinyl-[protein] + (2E,6E)-farnesyl diphosphate = S-(2E,6E)-farnesyl-L-cysteinyl-[protein] + diphosphate</text>
        <dbReference type="Rhea" id="RHEA:13345"/>
        <dbReference type="Rhea" id="RHEA-COMP:10131"/>
        <dbReference type="Rhea" id="RHEA-COMP:11535"/>
        <dbReference type="ChEBI" id="CHEBI:29950"/>
        <dbReference type="ChEBI" id="CHEBI:33019"/>
        <dbReference type="ChEBI" id="CHEBI:86019"/>
        <dbReference type="ChEBI" id="CHEBI:175763"/>
    </reaction>
</comment>
<keyword evidence="8 9" id="KW-0862">Zinc</keyword>
<dbReference type="GO" id="GO:0097354">
    <property type="term" value="P:prenylation"/>
    <property type="evidence" value="ECO:0007669"/>
    <property type="project" value="UniProtKB-UniRule"/>
</dbReference>
<evidence type="ECO:0000256" key="2">
    <source>
        <dbReference type="ARBA" id="ARBA00012702"/>
    </source>
</evidence>
<reference evidence="12" key="1">
    <citation type="submission" date="2016-03" db="EMBL/GenBank/DDBJ databases">
        <authorList>
            <person name="Devillers H."/>
        </authorList>
    </citation>
    <scope>NUCLEOTIDE SEQUENCE [LARGE SCALE GENOMIC DNA]</scope>
</reference>
<evidence type="ECO:0000256" key="7">
    <source>
        <dbReference type="ARBA" id="ARBA00022737"/>
    </source>
</evidence>
<evidence type="ECO:0000256" key="5">
    <source>
        <dbReference type="ARBA" id="ARBA00022679"/>
    </source>
</evidence>
<gene>
    <name evidence="11" type="ORF">LAFE_0E09054G</name>
</gene>
<keyword evidence="4 9" id="KW-0637">Prenyltransferase</keyword>
<dbReference type="CDD" id="cd02893">
    <property type="entry name" value="FTase"/>
    <property type="match status" value="1"/>
</dbReference>
<dbReference type="GO" id="GO:0004660">
    <property type="term" value="F:protein farnesyltransferase activity"/>
    <property type="evidence" value="ECO:0007669"/>
    <property type="project" value="UniProtKB-UniRule"/>
</dbReference>
<dbReference type="AlphaFoldDB" id="A0A1G4MDR1"/>
<dbReference type="PANTHER" id="PTHR11774">
    <property type="entry name" value="GERANYLGERANYL TRANSFERASE TYPE BETA SUBUNIT"/>
    <property type="match status" value="1"/>
</dbReference>
<dbReference type="PANTHER" id="PTHR11774:SF6">
    <property type="entry name" value="PROTEIN FARNESYLTRANSFERASE SUBUNIT BETA"/>
    <property type="match status" value="1"/>
</dbReference>
<dbReference type="EMBL" id="LT598488">
    <property type="protein sequence ID" value="SCW01868.1"/>
    <property type="molecule type" value="Genomic_DNA"/>
</dbReference>
<dbReference type="OrthoDB" id="10261146at2759"/>
<accession>A0A1G4MDR1</accession>
<comment type="cofactor">
    <cofactor evidence="9">
        <name>Zn(2+)</name>
        <dbReference type="ChEBI" id="CHEBI:29105"/>
    </cofactor>
    <text evidence="9">Binds 1 zinc ion per subunit.</text>
</comment>
<dbReference type="Proteomes" id="UP000190831">
    <property type="component" value="Chromosome E"/>
</dbReference>
<keyword evidence="6 9" id="KW-0479">Metal-binding</keyword>
<dbReference type="Pfam" id="PF00432">
    <property type="entry name" value="Prenyltrans"/>
    <property type="match status" value="1"/>
</dbReference>
<evidence type="ECO:0000256" key="1">
    <source>
        <dbReference type="ARBA" id="ARBA00010497"/>
    </source>
</evidence>
<comment type="function">
    <text evidence="9">Catalyzes the transfer of a farnesyl moiety from farnesyl diphosphate to a cysteine at the fourth position from the C-terminus of several proteins. The beta subunit is responsible for peptide-binding.</text>
</comment>
<feature type="domain" description="Prenyltransferase alpha-alpha toroid" evidence="10">
    <location>
        <begin position="72"/>
        <end position="399"/>
    </location>
</feature>
<dbReference type="InterPro" id="IPR026872">
    <property type="entry name" value="FTB"/>
</dbReference>
<name>A0A1G4MDR1_LACFM</name>
<evidence type="ECO:0000313" key="11">
    <source>
        <dbReference type="EMBL" id="SCW01868.1"/>
    </source>
</evidence>
<dbReference type="Gene3D" id="1.50.10.20">
    <property type="match status" value="1"/>
</dbReference>